<reference evidence="1 2" key="1">
    <citation type="journal article" date="2023" name="Sci. Data">
        <title>Genome assembly of the Korean intertidal mud-creeper Batillaria attramentaria.</title>
        <authorList>
            <person name="Patra A.K."/>
            <person name="Ho P.T."/>
            <person name="Jun S."/>
            <person name="Lee S.J."/>
            <person name="Kim Y."/>
            <person name="Won Y.J."/>
        </authorList>
    </citation>
    <scope>NUCLEOTIDE SEQUENCE [LARGE SCALE GENOMIC DNA]</scope>
    <source>
        <strain evidence="1">Wonlab-2016</strain>
    </source>
</reference>
<gene>
    <name evidence="1" type="ORF">BaRGS_00022137</name>
</gene>
<sequence length="148" mass="16454">GITPPPPPSLNPTPESFTTINHVFCQRNVRQLKSLNRADRRDPTLLALDTRSADLSPSHIPLVTLRCRTVPRGFPSVYLQTAQVVIVEKLLHLFAARDREGKWCCKRHFMVMKVPIGGRCTDSGGNGACVGVWWREISVVVVVVVNKS</sequence>
<name>A0ABD0KHU3_9CAEN</name>
<comment type="caution">
    <text evidence="1">The sequence shown here is derived from an EMBL/GenBank/DDBJ whole genome shotgun (WGS) entry which is preliminary data.</text>
</comment>
<keyword evidence="2" id="KW-1185">Reference proteome</keyword>
<dbReference type="AlphaFoldDB" id="A0ABD0KHU3"/>
<accession>A0ABD0KHU3</accession>
<evidence type="ECO:0000313" key="1">
    <source>
        <dbReference type="EMBL" id="KAK7486612.1"/>
    </source>
</evidence>
<organism evidence="1 2">
    <name type="scientific">Batillaria attramentaria</name>
    <dbReference type="NCBI Taxonomy" id="370345"/>
    <lineage>
        <taxon>Eukaryota</taxon>
        <taxon>Metazoa</taxon>
        <taxon>Spiralia</taxon>
        <taxon>Lophotrochozoa</taxon>
        <taxon>Mollusca</taxon>
        <taxon>Gastropoda</taxon>
        <taxon>Caenogastropoda</taxon>
        <taxon>Sorbeoconcha</taxon>
        <taxon>Cerithioidea</taxon>
        <taxon>Batillariidae</taxon>
        <taxon>Batillaria</taxon>
    </lineage>
</organism>
<evidence type="ECO:0000313" key="2">
    <source>
        <dbReference type="Proteomes" id="UP001519460"/>
    </source>
</evidence>
<protein>
    <submittedName>
        <fullName evidence="1">Uncharacterized protein</fullName>
    </submittedName>
</protein>
<dbReference type="EMBL" id="JACVVK020000176">
    <property type="protein sequence ID" value="KAK7486612.1"/>
    <property type="molecule type" value="Genomic_DNA"/>
</dbReference>
<dbReference type="Proteomes" id="UP001519460">
    <property type="component" value="Unassembled WGS sequence"/>
</dbReference>
<feature type="non-terminal residue" evidence="1">
    <location>
        <position position="1"/>
    </location>
</feature>
<proteinExistence type="predicted"/>